<dbReference type="AlphaFoldDB" id="A0A6J7UMP5"/>
<keyword evidence="4" id="KW-0274">FAD</keyword>
<dbReference type="Gene3D" id="1.20.140.10">
    <property type="entry name" value="Butyryl-CoA Dehydrogenase, subunit A, domain 3"/>
    <property type="match status" value="1"/>
</dbReference>
<feature type="domain" description="Acyl-CoA dehydrogenase/oxidase C-terminal" evidence="6">
    <location>
        <begin position="229"/>
        <end position="362"/>
    </location>
</feature>
<protein>
    <submittedName>
        <fullName evidence="9">Unannotated protein</fullName>
    </submittedName>
</protein>
<evidence type="ECO:0000259" key="7">
    <source>
        <dbReference type="Pfam" id="PF02770"/>
    </source>
</evidence>
<dbReference type="SUPFAM" id="SSF47203">
    <property type="entry name" value="Acyl-CoA dehydrogenase C-terminal domain-like"/>
    <property type="match status" value="1"/>
</dbReference>
<comment type="similarity">
    <text evidence="2">Belongs to the acyl-CoA dehydrogenase family.</text>
</comment>
<dbReference type="InterPro" id="IPR037069">
    <property type="entry name" value="AcylCoA_DH/ox_N_sf"/>
</dbReference>
<dbReference type="InterPro" id="IPR036250">
    <property type="entry name" value="AcylCo_DH-like_C"/>
</dbReference>
<dbReference type="FunFam" id="2.40.110.10:FF:000011">
    <property type="entry name" value="Acyl-CoA dehydrogenase FadE34"/>
    <property type="match status" value="1"/>
</dbReference>
<feature type="domain" description="Acyl-CoA oxidase/dehydrogenase middle" evidence="7">
    <location>
        <begin position="122"/>
        <end position="216"/>
    </location>
</feature>
<evidence type="ECO:0000256" key="1">
    <source>
        <dbReference type="ARBA" id="ARBA00001974"/>
    </source>
</evidence>
<dbReference type="GO" id="GO:0005886">
    <property type="term" value="C:plasma membrane"/>
    <property type="evidence" value="ECO:0007669"/>
    <property type="project" value="TreeGrafter"/>
</dbReference>
<dbReference type="PANTHER" id="PTHR43292">
    <property type="entry name" value="ACYL-COA DEHYDROGENASE"/>
    <property type="match status" value="1"/>
</dbReference>
<accession>A0A6J7UMP5</accession>
<dbReference type="GO" id="GO:0050660">
    <property type="term" value="F:flavin adenine dinucleotide binding"/>
    <property type="evidence" value="ECO:0007669"/>
    <property type="project" value="InterPro"/>
</dbReference>
<comment type="cofactor">
    <cofactor evidence="1">
        <name>FAD</name>
        <dbReference type="ChEBI" id="CHEBI:57692"/>
    </cofactor>
</comment>
<dbReference type="GO" id="GO:0016627">
    <property type="term" value="F:oxidoreductase activity, acting on the CH-CH group of donors"/>
    <property type="evidence" value="ECO:0007669"/>
    <property type="project" value="InterPro"/>
</dbReference>
<keyword evidence="5" id="KW-0560">Oxidoreductase</keyword>
<sequence>MSESVEAFRSRAEAWLHDNASHAPRDYGAICPPHLIDAGKAWQIRLHAAGFTGIHWPVEHGGQGLTSTHTATWIELCALHGVPPVLNMVGLVLAGGSIMKFGTPEQQSQHLRQSLAAEHVWCQLFSEPGAGSDLGGLSTKAELDGDTFIINGQKVWCSGGRYSNWGILMARTNFDAPKHEGISFFLCPMDTPGIEVRPLKQMTGESEFDEVFFTDVHLPATSLLGPLHGGWGVGMAVLTSERGHIGASVIGLERRLESMAALGNNRELNPIERDRLAQLLSRGHAFKAMGKRQGPEASTAASLMKLGITEMMFDTAMLRGDLSGAAAMLEGSDALGMLSAPGGRIAGGTSQVQRNIIGERLLGLPREPKPTKEK</sequence>
<reference evidence="9" key="1">
    <citation type="submission" date="2020-05" db="EMBL/GenBank/DDBJ databases">
        <authorList>
            <person name="Chiriac C."/>
            <person name="Salcher M."/>
            <person name="Ghai R."/>
            <person name="Kavagutti S V."/>
        </authorList>
    </citation>
    <scope>NUCLEOTIDE SEQUENCE</scope>
</reference>
<name>A0A6J7UMP5_9ZZZZ</name>
<gene>
    <name evidence="9" type="ORF">UFOPK4347_01559</name>
</gene>
<dbReference type="Pfam" id="PF02771">
    <property type="entry name" value="Acyl-CoA_dh_N"/>
    <property type="match status" value="1"/>
</dbReference>
<dbReference type="InterPro" id="IPR013786">
    <property type="entry name" value="AcylCoA_DH/ox_N"/>
</dbReference>
<organism evidence="9">
    <name type="scientific">freshwater metagenome</name>
    <dbReference type="NCBI Taxonomy" id="449393"/>
    <lineage>
        <taxon>unclassified sequences</taxon>
        <taxon>metagenomes</taxon>
        <taxon>ecological metagenomes</taxon>
    </lineage>
</organism>
<dbReference type="Gene3D" id="2.40.110.10">
    <property type="entry name" value="Butyryl-CoA Dehydrogenase, subunit A, domain 2"/>
    <property type="match status" value="1"/>
</dbReference>
<evidence type="ECO:0000313" key="9">
    <source>
        <dbReference type="EMBL" id="CAB5067724.1"/>
    </source>
</evidence>
<proteinExistence type="inferred from homology"/>
<dbReference type="SUPFAM" id="SSF56645">
    <property type="entry name" value="Acyl-CoA dehydrogenase NM domain-like"/>
    <property type="match status" value="1"/>
</dbReference>
<dbReference type="EMBL" id="CAFBQU010000065">
    <property type="protein sequence ID" value="CAB5067724.1"/>
    <property type="molecule type" value="Genomic_DNA"/>
</dbReference>
<evidence type="ECO:0000259" key="6">
    <source>
        <dbReference type="Pfam" id="PF00441"/>
    </source>
</evidence>
<dbReference type="InterPro" id="IPR009075">
    <property type="entry name" value="AcylCo_DH/oxidase_C"/>
</dbReference>
<feature type="domain" description="Acyl-CoA dehydrogenase/oxidase N-terminal" evidence="8">
    <location>
        <begin position="45"/>
        <end position="115"/>
    </location>
</feature>
<evidence type="ECO:0000256" key="4">
    <source>
        <dbReference type="ARBA" id="ARBA00022827"/>
    </source>
</evidence>
<evidence type="ECO:0000256" key="3">
    <source>
        <dbReference type="ARBA" id="ARBA00022630"/>
    </source>
</evidence>
<dbReference type="InterPro" id="IPR009100">
    <property type="entry name" value="AcylCoA_DH/oxidase_NM_dom_sf"/>
</dbReference>
<evidence type="ECO:0000256" key="2">
    <source>
        <dbReference type="ARBA" id="ARBA00009347"/>
    </source>
</evidence>
<evidence type="ECO:0000259" key="8">
    <source>
        <dbReference type="Pfam" id="PF02771"/>
    </source>
</evidence>
<dbReference type="Pfam" id="PF00441">
    <property type="entry name" value="Acyl-CoA_dh_1"/>
    <property type="match status" value="1"/>
</dbReference>
<dbReference type="InterPro" id="IPR006091">
    <property type="entry name" value="Acyl-CoA_Oxase/DH_mid-dom"/>
</dbReference>
<dbReference type="PANTHER" id="PTHR43292:SF4">
    <property type="entry name" value="ACYL-COA DEHYDROGENASE FADE34"/>
    <property type="match status" value="1"/>
</dbReference>
<dbReference type="Pfam" id="PF02770">
    <property type="entry name" value="Acyl-CoA_dh_M"/>
    <property type="match status" value="1"/>
</dbReference>
<dbReference type="InterPro" id="IPR046373">
    <property type="entry name" value="Acyl-CoA_Oxase/DH_mid-dom_sf"/>
</dbReference>
<dbReference type="InterPro" id="IPR052161">
    <property type="entry name" value="Mycobact_Acyl-CoA_DH"/>
</dbReference>
<keyword evidence="3" id="KW-0285">Flavoprotein</keyword>
<evidence type="ECO:0000256" key="5">
    <source>
        <dbReference type="ARBA" id="ARBA00023002"/>
    </source>
</evidence>
<dbReference type="Gene3D" id="1.10.540.10">
    <property type="entry name" value="Acyl-CoA dehydrogenase/oxidase, N-terminal domain"/>
    <property type="match status" value="1"/>
</dbReference>